<dbReference type="Proteomes" id="UP000219922">
    <property type="component" value="Unassembled WGS sequence"/>
</dbReference>
<gene>
    <name evidence="1" type="ORF">CON36_33730</name>
</gene>
<proteinExistence type="predicted"/>
<dbReference type="AlphaFoldDB" id="A0A9X6SSS2"/>
<evidence type="ECO:0000313" key="2">
    <source>
        <dbReference type="Proteomes" id="UP000219922"/>
    </source>
</evidence>
<reference evidence="1 2" key="1">
    <citation type="submission" date="2017-09" db="EMBL/GenBank/DDBJ databases">
        <title>Large-scale bioinformatics analysis of Bacillus genomes uncovers conserved roles of natural products in bacterial physiology.</title>
        <authorList>
            <consortium name="Agbiome Team Llc"/>
            <person name="Bleich R.M."/>
            <person name="Grubbs K.J."/>
            <person name="Santa Maria K.C."/>
            <person name="Allen S.E."/>
            <person name="Farag S."/>
            <person name="Shank E.A."/>
            <person name="Bowers A."/>
        </authorList>
    </citation>
    <scope>NUCLEOTIDE SEQUENCE [LARGE SCALE GENOMIC DNA]</scope>
    <source>
        <strain evidence="1 2">AFS092789</strain>
    </source>
</reference>
<sequence>MELKGTSKYNIGAEVYTIEEDYKYPPCSKCEGTGELELVIGGTVTCTDCYGKKIDESEHLEVMFYKPTERIKIDTVGMQVTENEAVIIYWGKNEEGYSVGIVESECFPSLELAEQECKNRGEKLTDEL</sequence>
<organism evidence="1 2">
    <name type="scientific">Bacillus cereus</name>
    <dbReference type="NCBI Taxonomy" id="1396"/>
    <lineage>
        <taxon>Bacteria</taxon>
        <taxon>Bacillati</taxon>
        <taxon>Bacillota</taxon>
        <taxon>Bacilli</taxon>
        <taxon>Bacillales</taxon>
        <taxon>Bacillaceae</taxon>
        <taxon>Bacillus</taxon>
        <taxon>Bacillus cereus group</taxon>
    </lineage>
</organism>
<dbReference type="RefSeq" id="WP_098006995.1">
    <property type="nucleotide sequence ID" value="NZ_NVMX01000188.1"/>
</dbReference>
<evidence type="ECO:0000313" key="1">
    <source>
        <dbReference type="EMBL" id="PDZ94452.1"/>
    </source>
</evidence>
<dbReference type="EMBL" id="NVMX01000188">
    <property type="protein sequence ID" value="PDZ94452.1"/>
    <property type="molecule type" value="Genomic_DNA"/>
</dbReference>
<protein>
    <submittedName>
        <fullName evidence="1">Uncharacterized protein</fullName>
    </submittedName>
</protein>
<accession>A0A9X6SSS2</accession>
<name>A0A9X6SSS2_BACCE</name>
<comment type="caution">
    <text evidence="1">The sequence shown here is derived from an EMBL/GenBank/DDBJ whole genome shotgun (WGS) entry which is preliminary data.</text>
</comment>